<feature type="transmembrane region" description="Helical" evidence="1">
    <location>
        <begin position="9"/>
        <end position="26"/>
    </location>
</feature>
<reference evidence="2 3" key="1">
    <citation type="submission" date="2023-12" db="EMBL/GenBank/DDBJ databases">
        <title>Whole genome sequencing of Paenibacillus phoenicis isolated from the Phoenix Mars Lander spacecraft assembly facility.</title>
        <authorList>
            <person name="Garcia A."/>
            <person name="Venkateswaran K."/>
        </authorList>
    </citation>
    <scope>NUCLEOTIDE SEQUENCE [LARGE SCALE GENOMIC DNA]</scope>
    <source>
        <strain evidence="2 3">3PO2SA</strain>
    </source>
</reference>
<proteinExistence type="predicted"/>
<dbReference type="EMBL" id="JAYERP010000001">
    <property type="protein sequence ID" value="MEA3569879.1"/>
    <property type="molecule type" value="Genomic_DNA"/>
</dbReference>
<evidence type="ECO:0000313" key="2">
    <source>
        <dbReference type="EMBL" id="MEA3569879.1"/>
    </source>
</evidence>
<accession>A0ABU5PIX1</accession>
<protein>
    <submittedName>
        <fullName evidence="2">Uncharacterized protein</fullName>
    </submittedName>
</protein>
<evidence type="ECO:0000313" key="3">
    <source>
        <dbReference type="Proteomes" id="UP001292216"/>
    </source>
</evidence>
<dbReference type="RefSeq" id="WP_260071681.1">
    <property type="nucleotide sequence ID" value="NZ_CBCSKM010000003.1"/>
</dbReference>
<keyword evidence="1" id="KW-0812">Transmembrane</keyword>
<keyword evidence="1" id="KW-0472">Membrane</keyword>
<dbReference type="Proteomes" id="UP001292216">
    <property type="component" value="Unassembled WGS sequence"/>
</dbReference>
<name>A0ABU5PIX1_9BACL</name>
<comment type="caution">
    <text evidence="2">The sequence shown here is derived from an EMBL/GenBank/DDBJ whole genome shotgun (WGS) entry which is preliminary data.</text>
</comment>
<sequence>MGQFDGEGFSEWIVIIILVVLFFYGSNDIETLTGAPTSDN</sequence>
<keyword evidence="1" id="KW-1133">Transmembrane helix</keyword>
<keyword evidence="3" id="KW-1185">Reference proteome</keyword>
<organism evidence="2 3">
    <name type="scientific">Paenibacillus phoenicis</name>
    <dbReference type="NCBI Taxonomy" id="554117"/>
    <lineage>
        <taxon>Bacteria</taxon>
        <taxon>Bacillati</taxon>
        <taxon>Bacillota</taxon>
        <taxon>Bacilli</taxon>
        <taxon>Bacillales</taxon>
        <taxon>Paenibacillaceae</taxon>
        <taxon>Paenibacillus</taxon>
    </lineage>
</organism>
<gene>
    <name evidence="2" type="ORF">U9M73_07685</name>
</gene>
<evidence type="ECO:0000256" key="1">
    <source>
        <dbReference type="SAM" id="Phobius"/>
    </source>
</evidence>